<dbReference type="PANTHER" id="PTHR30386:SF18">
    <property type="entry name" value="INNER MEMBRANE PROTEIN YIAV-RELATED"/>
    <property type="match status" value="1"/>
</dbReference>
<dbReference type="RefSeq" id="WP_020333422.1">
    <property type="nucleotide sequence ID" value="NZ_ATFJ01000008.1"/>
</dbReference>
<evidence type="ECO:0000256" key="3">
    <source>
        <dbReference type="SAM" id="Phobius"/>
    </source>
</evidence>
<evidence type="ECO:0000259" key="5">
    <source>
        <dbReference type="Pfam" id="PF25917"/>
    </source>
</evidence>
<dbReference type="Pfam" id="PF25876">
    <property type="entry name" value="HH_MFP_RND"/>
    <property type="match status" value="1"/>
</dbReference>
<dbReference type="InterPro" id="IPR058624">
    <property type="entry name" value="MdtA-like_HH"/>
</dbReference>
<dbReference type="Gene3D" id="2.40.30.170">
    <property type="match status" value="1"/>
</dbReference>
<dbReference type="Gene3D" id="1.10.287.470">
    <property type="entry name" value="Helix hairpin bin"/>
    <property type="match status" value="1"/>
</dbReference>
<evidence type="ECO:0000313" key="7">
    <source>
        <dbReference type="Proteomes" id="UP000092741"/>
    </source>
</evidence>
<sequence>MDLLLILTYTAFCIAIFKIFKIPLNKWSVPTAVLGGVVLIGTLVLLMNYNHPFTQIGNQIYPTTPIVSGVRGRVIEVPVQPNEPLKTGDILFRIDPTPFEAEVARLEAKVKEASQGALGLESGVQEAQAGIIKAQAERDKAKREFDRYQRGFDRGAFTEQDLDTRRQAYKAAEATLEVALQQREQAQIALDSEVGGENTQVAQLLAELRKAEFNLDQTVVRAPTDGYVTQLALRPGVMAVPLPLAPAMTFVHTEATQFYTAAFRQNSLQRLEPGFEAEFMFRAIPGRVFRGEVVEVIPAIGESQFQARGSLLGTDALRTSGRVFVKLKITDDLSEFHLPMGTAVEVAVYSDSFHHVSIMRKVLIRMKSWQNYLYLDH</sequence>
<feature type="coiled-coil region" evidence="2">
    <location>
        <begin position="124"/>
        <end position="189"/>
    </location>
</feature>
<dbReference type="PANTHER" id="PTHR30386">
    <property type="entry name" value="MEMBRANE FUSION SUBUNIT OF EMRAB-TOLC MULTIDRUG EFFLUX PUMP"/>
    <property type="match status" value="1"/>
</dbReference>
<feature type="transmembrane region" description="Helical" evidence="3">
    <location>
        <begin position="6"/>
        <end position="24"/>
    </location>
</feature>
<dbReference type="Gene3D" id="2.40.50.100">
    <property type="match status" value="1"/>
</dbReference>
<organism evidence="6 7">
    <name type="scientific">Vibrio natriegens NBRC 15636 = ATCC 14048 = DSM 759</name>
    <dbReference type="NCBI Taxonomy" id="1219067"/>
    <lineage>
        <taxon>Bacteria</taxon>
        <taxon>Pseudomonadati</taxon>
        <taxon>Pseudomonadota</taxon>
        <taxon>Gammaproteobacteria</taxon>
        <taxon>Vibrionales</taxon>
        <taxon>Vibrionaceae</taxon>
        <taxon>Vibrio</taxon>
    </lineage>
</organism>
<evidence type="ECO:0000256" key="1">
    <source>
        <dbReference type="ARBA" id="ARBA00009477"/>
    </source>
</evidence>
<dbReference type="Pfam" id="PF25917">
    <property type="entry name" value="BSH_RND"/>
    <property type="match status" value="1"/>
</dbReference>
<feature type="domain" description="Multidrug resistance protein MdtA-like barrel-sandwich hybrid" evidence="5">
    <location>
        <begin position="66"/>
        <end position="236"/>
    </location>
</feature>
<reference evidence="6 7" key="1">
    <citation type="submission" date="2016-07" db="EMBL/GenBank/DDBJ databases">
        <title>Developing Vibrio natriegens as a novel, fast-growing host for biotechnology.</title>
        <authorList>
            <person name="Weinstock M.T."/>
            <person name="Hesek E.D."/>
            <person name="Wilson C.M."/>
            <person name="Gibson D.G."/>
        </authorList>
    </citation>
    <scope>NUCLEOTIDE SEQUENCE [LARGE SCALE GENOMIC DNA]</scope>
    <source>
        <strain evidence="6 7">ATCC 14048</strain>
    </source>
</reference>
<comment type="similarity">
    <text evidence="1">Belongs to the membrane fusion protein (MFP) (TC 8.A.1) family.</text>
</comment>
<name>A0AAN0Y6E3_VIBNA</name>
<feature type="transmembrane region" description="Helical" evidence="3">
    <location>
        <begin position="31"/>
        <end position="49"/>
    </location>
</feature>
<keyword evidence="3" id="KW-0472">Membrane</keyword>
<dbReference type="AlphaFoldDB" id="A0AAN0Y6E3"/>
<accession>A0AAN0Y6E3</accession>
<dbReference type="KEGG" id="vna:PN96_15275"/>
<dbReference type="Proteomes" id="UP000092741">
    <property type="component" value="Chromosome 2"/>
</dbReference>
<gene>
    <name evidence="6" type="ORF">BA890_19125</name>
</gene>
<evidence type="ECO:0000313" key="6">
    <source>
        <dbReference type="EMBL" id="ANQ14850.1"/>
    </source>
</evidence>
<evidence type="ECO:0000259" key="4">
    <source>
        <dbReference type="Pfam" id="PF25876"/>
    </source>
</evidence>
<protein>
    <recommendedName>
        <fullName evidence="8">Membrane fusion protein biotin-lipoyl like domain-containing protein</fullName>
    </recommendedName>
</protein>
<keyword evidence="3" id="KW-0812">Transmembrane</keyword>
<proteinExistence type="inferred from homology"/>
<dbReference type="GeneID" id="70914188"/>
<keyword evidence="3" id="KW-1133">Transmembrane helix</keyword>
<dbReference type="SUPFAM" id="SSF111369">
    <property type="entry name" value="HlyD-like secretion proteins"/>
    <property type="match status" value="1"/>
</dbReference>
<keyword evidence="2" id="KW-0175">Coiled coil</keyword>
<evidence type="ECO:0008006" key="8">
    <source>
        <dbReference type="Google" id="ProtNLM"/>
    </source>
</evidence>
<evidence type="ECO:0000256" key="2">
    <source>
        <dbReference type="SAM" id="Coils"/>
    </source>
</evidence>
<dbReference type="InterPro" id="IPR050739">
    <property type="entry name" value="MFP"/>
</dbReference>
<dbReference type="InterPro" id="IPR058625">
    <property type="entry name" value="MdtA-like_BSH"/>
</dbReference>
<feature type="domain" description="Multidrug resistance protein MdtA-like alpha-helical hairpin" evidence="4">
    <location>
        <begin position="125"/>
        <end position="191"/>
    </location>
</feature>
<dbReference type="EMBL" id="CP016346">
    <property type="protein sequence ID" value="ANQ14850.1"/>
    <property type="molecule type" value="Genomic_DNA"/>
</dbReference>
<keyword evidence="7" id="KW-1185">Reference proteome</keyword>